<feature type="domain" description="RING-type" evidence="12">
    <location>
        <begin position="218"/>
        <end position="267"/>
    </location>
</feature>
<keyword evidence="9" id="KW-0862">Zinc</keyword>
<dbReference type="PROSITE" id="PS51873">
    <property type="entry name" value="TRIAD"/>
    <property type="match status" value="1"/>
</dbReference>
<dbReference type="GO" id="GO:0016567">
    <property type="term" value="P:protein ubiquitination"/>
    <property type="evidence" value="ECO:0007669"/>
    <property type="project" value="InterPro"/>
</dbReference>
<proteinExistence type="inferred from homology"/>
<dbReference type="PROSITE" id="PS00518">
    <property type="entry name" value="ZF_RING_1"/>
    <property type="match status" value="1"/>
</dbReference>
<evidence type="ECO:0000256" key="8">
    <source>
        <dbReference type="ARBA" id="ARBA00022786"/>
    </source>
</evidence>
<dbReference type="GO" id="GO:0008270">
    <property type="term" value="F:zinc ion binding"/>
    <property type="evidence" value="ECO:0007669"/>
    <property type="project" value="UniProtKB-KW"/>
</dbReference>
<dbReference type="GO" id="GO:0061630">
    <property type="term" value="F:ubiquitin protein ligase activity"/>
    <property type="evidence" value="ECO:0007669"/>
    <property type="project" value="UniProtKB-EC"/>
</dbReference>
<dbReference type="AlphaFoldDB" id="A0A1S3ICU9"/>
<dbReference type="CDD" id="cd16628">
    <property type="entry name" value="RING-HC_RBR_RNF14"/>
    <property type="match status" value="1"/>
</dbReference>
<dbReference type="Pfam" id="PF22191">
    <property type="entry name" value="IBR_1"/>
    <property type="match status" value="1"/>
</dbReference>
<dbReference type="OrthoDB" id="1431934at2759"/>
<dbReference type="KEGG" id="lak:106162504"/>
<evidence type="ECO:0000259" key="12">
    <source>
        <dbReference type="PROSITE" id="PS50089"/>
    </source>
</evidence>
<dbReference type="PANTHER" id="PTHR11685">
    <property type="entry name" value="RBR FAMILY RING FINGER AND IBR DOMAIN-CONTAINING"/>
    <property type="match status" value="1"/>
</dbReference>
<dbReference type="Gene3D" id="3.10.110.10">
    <property type="entry name" value="Ubiquitin Conjugating Enzyme"/>
    <property type="match status" value="1"/>
</dbReference>
<keyword evidence="8" id="KW-0833">Ubl conjugation pathway</keyword>
<evidence type="ECO:0000256" key="7">
    <source>
        <dbReference type="ARBA" id="ARBA00022771"/>
    </source>
</evidence>
<protein>
    <recommendedName>
        <fullName evidence="3">RBR-type E3 ubiquitin transferase</fullName>
        <ecNumber evidence="3">2.3.2.31</ecNumber>
    </recommendedName>
</protein>
<evidence type="ECO:0000259" key="13">
    <source>
        <dbReference type="PROSITE" id="PS50908"/>
    </source>
</evidence>
<dbReference type="InterPro" id="IPR031128">
    <property type="entry name" value="RNF14_RING-HC_Zfn"/>
</dbReference>
<dbReference type="Pfam" id="PF01485">
    <property type="entry name" value="IBR"/>
    <property type="match status" value="1"/>
</dbReference>
<evidence type="ECO:0000259" key="14">
    <source>
        <dbReference type="PROSITE" id="PS51873"/>
    </source>
</evidence>
<accession>A0A1S3ICU9</accession>
<dbReference type="InterPro" id="IPR031127">
    <property type="entry name" value="E3_UB_ligase_RBR"/>
</dbReference>
<keyword evidence="7 11" id="KW-0863">Zinc-finger</keyword>
<dbReference type="CDD" id="cd20341">
    <property type="entry name" value="BRcat_RBR_RNF14"/>
    <property type="match status" value="1"/>
</dbReference>
<dbReference type="InParanoid" id="A0A1S3ICU9"/>
<dbReference type="CDD" id="cd20354">
    <property type="entry name" value="Rcat_RBR_RNF14"/>
    <property type="match status" value="1"/>
</dbReference>
<dbReference type="SMART" id="SM00591">
    <property type="entry name" value="RWD"/>
    <property type="match status" value="1"/>
</dbReference>
<dbReference type="InterPro" id="IPR017907">
    <property type="entry name" value="Znf_RING_CS"/>
</dbReference>
<evidence type="ECO:0000313" key="15">
    <source>
        <dbReference type="Proteomes" id="UP000085678"/>
    </source>
</evidence>
<dbReference type="InterPro" id="IPR016135">
    <property type="entry name" value="UBQ-conjugating_enzyme/RWD"/>
</dbReference>
<dbReference type="InterPro" id="IPR002867">
    <property type="entry name" value="IBR_dom"/>
</dbReference>
<evidence type="ECO:0000256" key="11">
    <source>
        <dbReference type="PROSITE-ProRule" id="PRU00175"/>
    </source>
</evidence>
<keyword evidence="5" id="KW-0479">Metal-binding</keyword>
<dbReference type="STRING" id="7574.A0A1S3ICU9"/>
<dbReference type="SUPFAM" id="SSF54495">
    <property type="entry name" value="UBC-like"/>
    <property type="match status" value="1"/>
</dbReference>
<organism evidence="15 16">
    <name type="scientific">Lingula anatina</name>
    <name type="common">Brachiopod</name>
    <name type="synonym">Lingula unguis</name>
    <dbReference type="NCBI Taxonomy" id="7574"/>
    <lineage>
        <taxon>Eukaryota</taxon>
        <taxon>Metazoa</taxon>
        <taxon>Spiralia</taxon>
        <taxon>Lophotrochozoa</taxon>
        <taxon>Brachiopoda</taxon>
        <taxon>Linguliformea</taxon>
        <taxon>Lingulata</taxon>
        <taxon>Lingulida</taxon>
        <taxon>Linguloidea</taxon>
        <taxon>Lingulidae</taxon>
        <taxon>Lingula</taxon>
    </lineage>
</organism>
<dbReference type="InterPro" id="IPR013083">
    <property type="entry name" value="Znf_RING/FYVE/PHD"/>
</dbReference>
<dbReference type="FunFam" id="3.30.40.10:FF:000186">
    <property type="entry name" value="RBR-type E3 ubiquitin transferase"/>
    <property type="match status" value="1"/>
</dbReference>
<comment type="similarity">
    <text evidence="10">Belongs to the RBR family. RNF14 subfamily.</text>
</comment>
<dbReference type="PROSITE" id="PS50908">
    <property type="entry name" value="RWD"/>
    <property type="match status" value="1"/>
</dbReference>
<dbReference type="InterPro" id="IPR044066">
    <property type="entry name" value="TRIAD_supradom"/>
</dbReference>
<feature type="domain" description="RING-type" evidence="14">
    <location>
        <begin position="214"/>
        <end position="455"/>
    </location>
</feature>
<evidence type="ECO:0000256" key="6">
    <source>
        <dbReference type="ARBA" id="ARBA00022737"/>
    </source>
</evidence>
<dbReference type="SUPFAM" id="SSF57850">
    <property type="entry name" value="RING/U-box"/>
    <property type="match status" value="3"/>
</dbReference>
<dbReference type="InterPro" id="IPR001841">
    <property type="entry name" value="Znf_RING"/>
</dbReference>
<dbReference type="OMA" id="PRSWCQG"/>
<dbReference type="Pfam" id="PF05773">
    <property type="entry name" value="RWD"/>
    <property type="match status" value="1"/>
</dbReference>
<keyword evidence="6" id="KW-0677">Repeat</keyword>
<dbReference type="InterPro" id="IPR006575">
    <property type="entry name" value="RWD_dom"/>
</dbReference>
<dbReference type="GeneID" id="106162504"/>
<dbReference type="RefSeq" id="XP_013395264.1">
    <property type="nucleotide sequence ID" value="XM_013539810.1"/>
</dbReference>
<comment type="catalytic activity">
    <reaction evidence="1">
        <text>[E2 ubiquitin-conjugating enzyme]-S-ubiquitinyl-L-cysteine + [acceptor protein]-L-lysine = [E2 ubiquitin-conjugating enzyme]-L-cysteine + [acceptor protein]-N(6)-ubiquitinyl-L-lysine.</text>
        <dbReference type="EC" id="2.3.2.31"/>
    </reaction>
</comment>
<dbReference type="Gene3D" id="2.20.25.20">
    <property type="match status" value="1"/>
</dbReference>
<evidence type="ECO:0000313" key="16">
    <source>
        <dbReference type="RefSeq" id="XP_013395264.1"/>
    </source>
</evidence>
<dbReference type="EC" id="2.3.2.31" evidence="3"/>
<evidence type="ECO:0000256" key="2">
    <source>
        <dbReference type="ARBA" id="ARBA00004906"/>
    </source>
</evidence>
<evidence type="ECO:0000256" key="3">
    <source>
        <dbReference type="ARBA" id="ARBA00012251"/>
    </source>
</evidence>
<dbReference type="PROSITE" id="PS50089">
    <property type="entry name" value="ZF_RING_2"/>
    <property type="match status" value="1"/>
</dbReference>
<keyword evidence="15" id="KW-1185">Reference proteome</keyword>
<dbReference type="CDD" id="cd23820">
    <property type="entry name" value="RWD_RNF14"/>
    <property type="match status" value="1"/>
</dbReference>
<feature type="domain" description="RWD" evidence="13">
    <location>
        <begin position="11"/>
        <end position="135"/>
    </location>
</feature>
<evidence type="ECO:0000256" key="9">
    <source>
        <dbReference type="ARBA" id="ARBA00022833"/>
    </source>
</evidence>
<evidence type="ECO:0000256" key="1">
    <source>
        <dbReference type="ARBA" id="ARBA00001798"/>
    </source>
</evidence>
<gene>
    <name evidence="16" type="primary">LOC106162504</name>
</gene>
<dbReference type="SMART" id="SM00647">
    <property type="entry name" value="IBR"/>
    <property type="match status" value="2"/>
</dbReference>
<evidence type="ECO:0000256" key="10">
    <source>
        <dbReference type="ARBA" id="ARBA00044508"/>
    </source>
</evidence>
<reference evidence="16" key="1">
    <citation type="submission" date="2025-08" db="UniProtKB">
        <authorList>
            <consortium name="RefSeq"/>
        </authorList>
    </citation>
    <scope>IDENTIFICATION</scope>
    <source>
        <tissue evidence="16">Gonads</tissue>
    </source>
</reference>
<keyword evidence="4" id="KW-0808">Transferase</keyword>
<dbReference type="InterPro" id="IPR047548">
    <property type="entry name" value="Rcat_RBR_RNF14"/>
</dbReference>
<dbReference type="Gene3D" id="1.20.120.1750">
    <property type="match status" value="1"/>
</dbReference>
<dbReference type="Proteomes" id="UP000085678">
    <property type="component" value="Unplaced"/>
</dbReference>
<evidence type="ECO:0000256" key="5">
    <source>
        <dbReference type="ARBA" id="ARBA00022723"/>
    </source>
</evidence>
<evidence type="ECO:0000256" key="4">
    <source>
        <dbReference type="ARBA" id="ARBA00022679"/>
    </source>
</evidence>
<comment type="pathway">
    <text evidence="2">Protein modification; protein ubiquitination.</text>
</comment>
<name>A0A1S3ICU9_LINAN</name>
<dbReference type="Gene3D" id="3.30.40.10">
    <property type="entry name" value="Zinc/RING finger domain, C3HC4 (zinc finger)"/>
    <property type="match status" value="1"/>
</dbReference>
<sequence length="481" mass="55185">MASSDQEAQENELLALASIYDSDDIFTASETGSEPGGQFMACLDLPPSFCVKFGIWKNNHEEHQLQFLPPIVLNFQLVPDYPSKNPPNFTLSCKWLSKEQLTRLCKKLDEIWLENENQEILFLWMSFLKDEAMEYLHIQSPLDLSNILSKKARKSSSMKMEKGNFTPYDKGQGKKIMDSNYDSRAVQDIASQELLLPALLEYNKAEKEAAFKRTLYACNVCFLEKLGTLCMQFLDCDHVYCKECMKDYFTVQITDGNVKALTCPHDKCQSQAHPSQVKELVGADLYARYDRLLLHTTLETMADIAYCPRPICQTPVLLEKETTYGCCSECSYVFCTICKLTYHGVSPCRIRPDEFNELCEQYRNGSPEKKKLLEQKYGAANLKKILDENVTRKWIEENSKQCPSCGSSIEKIDGCNKMTCTKCHSYFCWLCKAPLSRSNPYGHFNTLGSGCFNKLFEGVETNRDFFEEADFFDDDDDWEPY</sequence>